<evidence type="ECO:0000313" key="2">
    <source>
        <dbReference type="EMBL" id="PVY78170.1"/>
    </source>
</evidence>
<reference evidence="2 3" key="1">
    <citation type="submission" date="2018-04" db="EMBL/GenBank/DDBJ databases">
        <title>Genomic Encyclopedia of Type Strains, Phase IV (KMG-IV): sequencing the most valuable type-strain genomes for metagenomic binning, comparative biology and taxonomic classification.</title>
        <authorList>
            <person name="Goeker M."/>
        </authorList>
    </citation>
    <scope>NUCLEOTIDE SEQUENCE [LARGE SCALE GENOMIC DNA]</scope>
    <source>
        <strain evidence="2 3">DSM 28688</strain>
    </source>
</reference>
<protein>
    <submittedName>
        <fullName evidence="2">Methyltransferase family protein</fullName>
    </submittedName>
</protein>
<dbReference type="Gene3D" id="3.40.50.150">
    <property type="entry name" value="Vaccinia Virus protein VP39"/>
    <property type="match status" value="1"/>
</dbReference>
<comment type="caution">
    <text evidence="2">The sequence shown here is derived from an EMBL/GenBank/DDBJ whole genome shotgun (WGS) entry which is preliminary data.</text>
</comment>
<dbReference type="Pfam" id="PF08241">
    <property type="entry name" value="Methyltransf_11"/>
    <property type="match status" value="1"/>
</dbReference>
<dbReference type="GO" id="GO:0008757">
    <property type="term" value="F:S-adenosylmethionine-dependent methyltransferase activity"/>
    <property type="evidence" value="ECO:0007669"/>
    <property type="project" value="InterPro"/>
</dbReference>
<accession>A0A2U1CZF0</accession>
<dbReference type="SUPFAM" id="SSF53335">
    <property type="entry name" value="S-adenosyl-L-methionine-dependent methyltransferases"/>
    <property type="match status" value="1"/>
</dbReference>
<gene>
    <name evidence="2" type="ORF">C8D92_102207</name>
</gene>
<evidence type="ECO:0000313" key="3">
    <source>
        <dbReference type="Proteomes" id="UP000245887"/>
    </source>
</evidence>
<dbReference type="OrthoDB" id="323463at2"/>
<dbReference type="PANTHER" id="PTHR45036">
    <property type="entry name" value="METHYLTRANSFERASE LIKE 7B"/>
    <property type="match status" value="1"/>
</dbReference>
<sequence>MNFYEERILPHLIDCACSNGQVMKLRKAIVPNARGQVLEVGMGSGINLGFYDPDKVSLVYGLEPSRGMRRKAAAHLAQSPVRVEWLDLPGETVPLADNSVDTVLLTFTLCTIPDWFQALKEMKRVLRPEGRLLFCEHGQSPDPGVRRWQDRLTPGWKRLAGGCHLNRPIHRLIAEAGFTIDAMETRYLPKAPRFAGYIYSGEATPTA</sequence>
<dbReference type="PANTHER" id="PTHR45036:SF1">
    <property type="entry name" value="METHYLTRANSFERASE LIKE 7A"/>
    <property type="match status" value="1"/>
</dbReference>
<organism evidence="2 3">
    <name type="scientific">Tamilnaduibacter salinus</name>
    <dbReference type="NCBI Taxonomy" id="1484056"/>
    <lineage>
        <taxon>Bacteria</taxon>
        <taxon>Pseudomonadati</taxon>
        <taxon>Pseudomonadota</taxon>
        <taxon>Gammaproteobacteria</taxon>
        <taxon>Pseudomonadales</taxon>
        <taxon>Marinobacteraceae</taxon>
        <taxon>Tamilnaduibacter</taxon>
    </lineage>
</organism>
<dbReference type="Proteomes" id="UP000245887">
    <property type="component" value="Unassembled WGS sequence"/>
</dbReference>
<dbReference type="InterPro" id="IPR052356">
    <property type="entry name" value="Thiol_S-MT"/>
</dbReference>
<dbReference type="InterPro" id="IPR029063">
    <property type="entry name" value="SAM-dependent_MTases_sf"/>
</dbReference>
<proteinExistence type="predicted"/>
<keyword evidence="2" id="KW-0489">Methyltransferase</keyword>
<name>A0A2U1CZF0_9GAMM</name>
<dbReference type="RefSeq" id="WP_116918423.1">
    <property type="nucleotide sequence ID" value="NZ_QEKQ01000002.1"/>
</dbReference>
<dbReference type="AlphaFoldDB" id="A0A2U1CZF0"/>
<dbReference type="CDD" id="cd02440">
    <property type="entry name" value="AdoMet_MTases"/>
    <property type="match status" value="1"/>
</dbReference>
<dbReference type="EMBL" id="QEKQ01000002">
    <property type="protein sequence ID" value="PVY78170.1"/>
    <property type="molecule type" value="Genomic_DNA"/>
</dbReference>
<evidence type="ECO:0000259" key="1">
    <source>
        <dbReference type="Pfam" id="PF08241"/>
    </source>
</evidence>
<feature type="domain" description="Methyltransferase type 11" evidence="1">
    <location>
        <begin position="38"/>
        <end position="134"/>
    </location>
</feature>
<keyword evidence="2" id="KW-0808">Transferase</keyword>
<dbReference type="GO" id="GO:0032259">
    <property type="term" value="P:methylation"/>
    <property type="evidence" value="ECO:0007669"/>
    <property type="project" value="UniProtKB-KW"/>
</dbReference>
<dbReference type="InterPro" id="IPR013216">
    <property type="entry name" value="Methyltransf_11"/>
</dbReference>